<name>M2S587_COCSN</name>
<proteinExistence type="predicted"/>
<dbReference type="GeneID" id="19134561"/>
<organism evidence="2 3">
    <name type="scientific">Cochliobolus sativus (strain ND90Pr / ATCC 201652)</name>
    <name type="common">Common root rot and spot blotch fungus</name>
    <name type="synonym">Bipolaris sorokiniana</name>
    <dbReference type="NCBI Taxonomy" id="665912"/>
    <lineage>
        <taxon>Eukaryota</taxon>
        <taxon>Fungi</taxon>
        <taxon>Dikarya</taxon>
        <taxon>Ascomycota</taxon>
        <taxon>Pezizomycotina</taxon>
        <taxon>Dothideomycetes</taxon>
        <taxon>Pleosporomycetidae</taxon>
        <taxon>Pleosporales</taxon>
        <taxon>Pleosporineae</taxon>
        <taxon>Pleosporaceae</taxon>
        <taxon>Bipolaris</taxon>
    </lineage>
</organism>
<evidence type="ECO:0000313" key="2">
    <source>
        <dbReference type="EMBL" id="EMD62328.1"/>
    </source>
</evidence>
<dbReference type="AlphaFoldDB" id="M2S587"/>
<dbReference type="OrthoDB" id="10431282at2759"/>
<sequence length="175" mass="19041">MASTAGGTAQSFQTRPAVGNPARRVVCKCAMENGWAVVGVWCTRGWACVSDPGWATICPSIRVRASWVCSWVAAPRVAQAGEQANRRPGPMSPAARRQLGERNPVWRRTRLWIGAFARRRSVLVDASQCVGRYRAPAPRLGAGERTRTSARAGGGLYMSLTRGSRVLGERGSWMR</sequence>
<dbReference type="KEGG" id="bsc:COCSADRAFT_219647"/>
<evidence type="ECO:0000313" key="3">
    <source>
        <dbReference type="Proteomes" id="UP000016934"/>
    </source>
</evidence>
<dbReference type="RefSeq" id="XP_007701730.1">
    <property type="nucleotide sequence ID" value="XM_007703540.1"/>
</dbReference>
<accession>M2S587</accession>
<gene>
    <name evidence="2" type="ORF">COCSADRAFT_219647</name>
</gene>
<feature type="region of interest" description="Disordered" evidence="1">
    <location>
        <begin position="80"/>
        <end position="100"/>
    </location>
</feature>
<protein>
    <submittedName>
        <fullName evidence="2">Uncharacterized protein</fullName>
    </submittedName>
</protein>
<reference evidence="3" key="2">
    <citation type="journal article" date="2013" name="PLoS Genet.">
        <title>Comparative genome structure, secondary metabolite, and effector coding capacity across Cochliobolus pathogens.</title>
        <authorList>
            <person name="Condon B.J."/>
            <person name="Leng Y."/>
            <person name="Wu D."/>
            <person name="Bushley K.E."/>
            <person name="Ohm R.A."/>
            <person name="Otillar R."/>
            <person name="Martin J."/>
            <person name="Schackwitz W."/>
            <person name="Grimwood J."/>
            <person name="MohdZainudin N."/>
            <person name="Xue C."/>
            <person name="Wang R."/>
            <person name="Manning V.A."/>
            <person name="Dhillon B."/>
            <person name="Tu Z.J."/>
            <person name="Steffenson B.J."/>
            <person name="Salamov A."/>
            <person name="Sun H."/>
            <person name="Lowry S."/>
            <person name="LaButti K."/>
            <person name="Han J."/>
            <person name="Copeland A."/>
            <person name="Lindquist E."/>
            <person name="Barry K."/>
            <person name="Schmutz J."/>
            <person name="Baker S.E."/>
            <person name="Ciuffetti L.M."/>
            <person name="Grigoriev I.V."/>
            <person name="Zhong S."/>
            <person name="Turgeon B.G."/>
        </authorList>
    </citation>
    <scope>NUCLEOTIDE SEQUENCE [LARGE SCALE GENOMIC DNA]</scope>
    <source>
        <strain evidence="3">ND90Pr / ATCC 201652</strain>
    </source>
</reference>
<reference evidence="2 3" key="1">
    <citation type="journal article" date="2012" name="PLoS Pathog.">
        <title>Diverse lifestyles and strategies of plant pathogenesis encoded in the genomes of eighteen Dothideomycetes fungi.</title>
        <authorList>
            <person name="Ohm R.A."/>
            <person name="Feau N."/>
            <person name="Henrissat B."/>
            <person name="Schoch C.L."/>
            <person name="Horwitz B.A."/>
            <person name="Barry K.W."/>
            <person name="Condon B.J."/>
            <person name="Copeland A.C."/>
            <person name="Dhillon B."/>
            <person name="Glaser F."/>
            <person name="Hesse C.N."/>
            <person name="Kosti I."/>
            <person name="LaButti K."/>
            <person name="Lindquist E.A."/>
            <person name="Lucas S."/>
            <person name="Salamov A.A."/>
            <person name="Bradshaw R.E."/>
            <person name="Ciuffetti L."/>
            <person name="Hamelin R.C."/>
            <person name="Kema G.H.J."/>
            <person name="Lawrence C."/>
            <person name="Scott J.A."/>
            <person name="Spatafora J.W."/>
            <person name="Turgeon B.G."/>
            <person name="de Wit P.J.G.M."/>
            <person name="Zhong S."/>
            <person name="Goodwin S.B."/>
            <person name="Grigoriev I.V."/>
        </authorList>
    </citation>
    <scope>NUCLEOTIDE SEQUENCE [LARGE SCALE GENOMIC DNA]</scope>
    <source>
        <strain evidence="3">ND90Pr / ATCC 201652</strain>
    </source>
</reference>
<dbReference type="Proteomes" id="UP000016934">
    <property type="component" value="Unassembled WGS sequence"/>
</dbReference>
<dbReference type="HOGENOM" id="CLU_1532410_0_0_1"/>
<evidence type="ECO:0000256" key="1">
    <source>
        <dbReference type="SAM" id="MobiDB-lite"/>
    </source>
</evidence>
<dbReference type="EMBL" id="KB445646">
    <property type="protein sequence ID" value="EMD62328.1"/>
    <property type="molecule type" value="Genomic_DNA"/>
</dbReference>
<keyword evidence="3" id="KW-1185">Reference proteome</keyword>